<gene>
    <name evidence="2" type="ORF">HEB94_006770</name>
</gene>
<feature type="compositionally biased region" description="Basic and acidic residues" evidence="1">
    <location>
        <begin position="28"/>
        <end position="37"/>
    </location>
</feature>
<evidence type="ECO:0000313" key="2">
    <source>
        <dbReference type="EMBL" id="MBE1609922.1"/>
    </source>
</evidence>
<sequence length="37" mass="4016">MAYSSVIASLDWRTGPSVTRVDGEDEVERAGRDGFVS</sequence>
<dbReference type="EMBL" id="JADBEM010000001">
    <property type="protein sequence ID" value="MBE1609922.1"/>
    <property type="molecule type" value="Genomic_DNA"/>
</dbReference>
<feature type="region of interest" description="Disordered" evidence="1">
    <location>
        <begin position="17"/>
        <end position="37"/>
    </location>
</feature>
<proteinExistence type="predicted"/>
<reference evidence="2" key="1">
    <citation type="submission" date="2020-10" db="EMBL/GenBank/DDBJ databases">
        <title>Sequencing the genomes of 1000 actinobacteria strains.</title>
        <authorList>
            <person name="Klenk H.-P."/>
        </authorList>
    </citation>
    <scope>NUCLEOTIDE SEQUENCE</scope>
    <source>
        <strain evidence="2">DSM 45354</strain>
    </source>
</reference>
<comment type="caution">
    <text evidence="2">The sequence shown here is derived from an EMBL/GenBank/DDBJ whole genome shotgun (WGS) entry which is preliminary data.</text>
</comment>
<dbReference type="AlphaFoldDB" id="A0A927N1A0"/>
<accession>A0A927N1A0</accession>
<evidence type="ECO:0000313" key="3">
    <source>
        <dbReference type="Proteomes" id="UP000638648"/>
    </source>
</evidence>
<keyword evidence="3" id="KW-1185">Reference proteome</keyword>
<protein>
    <submittedName>
        <fullName evidence="2">Uncharacterized protein</fullName>
    </submittedName>
</protein>
<name>A0A927N1A0_9ACTN</name>
<evidence type="ECO:0000256" key="1">
    <source>
        <dbReference type="SAM" id="MobiDB-lite"/>
    </source>
</evidence>
<dbReference type="Proteomes" id="UP000638648">
    <property type="component" value="Unassembled WGS sequence"/>
</dbReference>
<organism evidence="2 3">
    <name type="scientific">Actinopolymorpha pittospori</name>
    <dbReference type="NCBI Taxonomy" id="648752"/>
    <lineage>
        <taxon>Bacteria</taxon>
        <taxon>Bacillati</taxon>
        <taxon>Actinomycetota</taxon>
        <taxon>Actinomycetes</taxon>
        <taxon>Propionibacteriales</taxon>
        <taxon>Actinopolymorphaceae</taxon>
        <taxon>Actinopolymorpha</taxon>
    </lineage>
</organism>